<evidence type="ECO:0000256" key="13">
    <source>
        <dbReference type="SAM" id="Phobius"/>
    </source>
</evidence>
<reference evidence="14 15" key="1">
    <citation type="submission" date="2018-07" db="EMBL/GenBank/DDBJ databases">
        <title>The complete nuclear genome of the prasinophyte Chloropicon primus (CCMP1205).</title>
        <authorList>
            <person name="Pombert J.-F."/>
            <person name="Otis C."/>
            <person name="Turmel M."/>
            <person name="Lemieux C."/>
        </authorList>
    </citation>
    <scope>NUCLEOTIDE SEQUENCE [LARGE SCALE GENOMIC DNA]</scope>
    <source>
        <strain evidence="14 15">CCMP1205</strain>
    </source>
</reference>
<evidence type="ECO:0000256" key="10">
    <source>
        <dbReference type="ARBA" id="ARBA00023136"/>
    </source>
</evidence>
<evidence type="ECO:0000256" key="1">
    <source>
        <dbReference type="ARBA" id="ARBA00004141"/>
    </source>
</evidence>
<evidence type="ECO:0000256" key="5">
    <source>
        <dbReference type="ARBA" id="ARBA00022679"/>
    </source>
</evidence>
<accession>A0A5B8MY96</accession>
<keyword evidence="8 13" id="KW-1133">Transmembrane helix</keyword>
<evidence type="ECO:0000313" key="15">
    <source>
        <dbReference type="Proteomes" id="UP000316726"/>
    </source>
</evidence>
<evidence type="ECO:0000256" key="2">
    <source>
        <dbReference type="ARBA" id="ARBA00007263"/>
    </source>
</evidence>
<dbReference type="Proteomes" id="UP000316726">
    <property type="component" value="Chromosome 13"/>
</dbReference>
<dbReference type="GO" id="GO:0019367">
    <property type="term" value="P:fatty acid elongation, saturated fatty acid"/>
    <property type="evidence" value="ECO:0007669"/>
    <property type="project" value="TreeGrafter"/>
</dbReference>
<dbReference type="GO" id="GO:0005789">
    <property type="term" value="C:endoplasmic reticulum membrane"/>
    <property type="evidence" value="ECO:0007669"/>
    <property type="project" value="TreeGrafter"/>
</dbReference>
<feature type="transmembrane region" description="Helical" evidence="13">
    <location>
        <begin position="58"/>
        <end position="77"/>
    </location>
</feature>
<dbReference type="InterPro" id="IPR002076">
    <property type="entry name" value="ELO_fam"/>
</dbReference>
<dbReference type="GO" id="GO:0009922">
    <property type="term" value="F:fatty acid elongase activity"/>
    <property type="evidence" value="ECO:0007669"/>
    <property type="project" value="UniProtKB-EC"/>
</dbReference>
<dbReference type="PANTHER" id="PTHR11157">
    <property type="entry name" value="FATTY ACID ACYL TRANSFERASE-RELATED"/>
    <property type="match status" value="1"/>
</dbReference>
<evidence type="ECO:0000256" key="7">
    <source>
        <dbReference type="ARBA" id="ARBA00022832"/>
    </source>
</evidence>
<keyword evidence="7" id="KW-0276">Fatty acid metabolism</keyword>
<dbReference type="PANTHER" id="PTHR11157:SF134">
    <property type="entry name" value="ELONGATION OF FATTY ACIDS PROTEIN 1-RELATED"/>
    <property type="match status" value="1"/>
</dbReference>
<dbReference type="GO" id="GO:0042761">
    <property type="term" value="P:very long-chain fatty acid biosynthetic process"/>
    <property type="evidence" value="ECO:0007669"/>
    <property type="project" value="TreeGrafter"/>
</dbReference>
<name>A0A5B8MY96_9CHLO</name>
<organism evidence="14 15">
    <name type="scientific">Chloropicon primus</name>
    <dbReference type="NCBI Taxonomy" id="1764295"/>
    <lineage>
        <taxon>Eukaryota</taxon>
        <taxon>Viridiplantae</taxon>
        <taxon>Chlorophyta</taxon>
        <taxon>Chloropicophyceae</taxon>
        <taxon>Chloropicales</taxon>
        <taxon>Chloropicaceae</taxon>
        <taxon>Chloropicon</taxon>
    </lineage>
</organism>
<dbReference type="AlphaFoldDB" id="A0A5B8MY96"/>
<gene>
    <name evidence="14" type="ORF">A3770_13p68820</name>
</gene>
<feature type="transmembrane region" description="Helical" evidence="13">
    <location>
        <begin position="18"/>
        <end position="37"/>
    </location>
</feature>
<comment type="catalytic activity">
    <reaction evidence="12">
        <text>a very-long-chain acyl-CoA + malonyl-CoA + H(+) = a very-long-chain 3-oxoacyl-CoA + CO2 + CoA</text>
        <dbReference type="Rhea" id="RHEA:32727"/>
        <dbReference type="ChEBI" id="CHEBI:15378"/>
        <dbReference type="ChEBI" id="CHEBI:16526"/>
        <dbReference type="ChEBI" id="CHEBI:57287"/>
        <dbReference type="ChEBI" id="CHEBI:57384"/>
        <dbReference type="ChEBI" id="CHEBI:90725"/>
        <dbReference type="ChEBI" id="CHEBI:90736"/>
        <dbReference type="EC" id="2.3.1.199"/>
    </reaction>
</comment>
<dbReference type="GO" id="GO:0034626">
    <property type="term" value="P:fatty acid elongation, polyunsaturated fatty acid"/>
    <property type="evidence" value="ECO:0007669"/>
    <property type="project" value="TreeGrafter"/>
</dbReference>
<sequence>MDFEWSVGTTPWSRPSKVVWSILGYLLSIGLISKLPLTAKKRVASFKPFEVLVSMHSLFLCLGSLAMFLGGVAAYVHEGRKGGTFDFLVCKEFADTSRGSIYFIGYLYYLSKYVELIDTVILAFKGKSLSVLHVFHHSVMPVMCWLWLEQRQSLQEIALLTNTGVHVIMYYYFFASAIGRPPKWKKLVTLCQIIQFVFSFTMGLVYVCVRLKRQKACSGEFSLCVNVGINAIFLTLFLQFYNKASNYDRRPRPHKKSA</sequence>
<feature type="transmembrane region" description="Helical" evidence="13">
    <location>
        <begin position="221"/>
        <end position="241"/>
    </location>
</feature>
<protein>
    <recommendedName>
        <fullName evidence="3">very-long-chain 3-oxoacyl-CoA synthase</fullName>
        <ecNumber evidence="3">2.3.1.199</ecNumber>
    </recommendedName>
</protein>
<evidence type="ECO:0000256" key="4">
    <source>
        <dbReference type="ARBA" id="ARBA00022516"/>
    </source>
</evidence>
<keyword evidence="11" id="KW-0275">Fatty acid biosynthesis</keyword>
<feature type="transmembrane region" description="Helical" evidence="13">
    <location>
        <begin position="157"/>
        <end position="175"/>
    </location>
</feature>
<evidence type="ECO:0000256" key="3">
    <source>
        <dbReference type="ARBA" id="ARBA00012307"/>
    </source>
</evidence>
<keyword evidence="10 13" id="KW-0472">Membrane</keyword>
<keyword evidence="5" id="KW-0808">Transferase</keyword>
<dbReference type="GO" id="GO:0030148">
    <property type="term" value="P:sphingolipid biosynthetic process"/>
    <property type="evidence" value="ECO:0007669"/>
    <property type="project" value="TreeGrafter"/>
</dbReference>
<keyword evidence="9" id="KW-0443">Lipid metabolism</keyword>
<evidence type="ECO:0000256" key="11">
    <source>
        <dbReference type="ARBA" id="ARBA00023160"/>
    </source>
</evidence>
<evidence type="ECO:0000313" key="14">
    <source>
        <dbReference type="EMBL" id="QDZ24364.1"/>
    </source>
</evidence>
<keyword evidence="4" id="KW-0444">Lipid biosynthesis</keyword>
<dbReference type="GO" id="GO:0034625">
    <property type="term" value="P:fatty acid elongation, monounsaturated fatty acid"/>
    <property type="evidence" value="ECO:0007669"/>
    <property type="project" value="TreeGrafter"/>
</dbReference>
<dbReference type="Pfam" id="PF01151">
    <property type="entry name" value="ELO"/>
    <property type="match status" value="1"/>
</dbReference>
<evidence type="ECO:0000256" key="8">
    <source>
        <dbReference type="ARBA" id="ARBA00022989"/>
    </source>
</evidence>
<proteinExistence type="inferred from homology"/>
<keyword evidence="15" id="KW-1185">Reference proteome</keyword>
<keyword evidence="6 13" id="KW-0812">Transmembrane</keyword>
<dbReference type="STRING" id="1764295.A0A5B8MY96"/>
<dbReference type="OrthoDB" id="567308at2759"/>
<comment type="subcellular location">
    <subcellularLocation>
        <location evidence="1">Membrane</location>
        <topology evidence="1">Multi-pass membrane protein</topology>
    </subcellularLocation>
</comment>
<evidence type="ECO:0000256" key="6">
    <source>
        <dbReference type="ARBA" id="ARBA00022692"/>
    </source>
</evidence>
<evidence type="ECO:0000256" key="12">
    <source>
        <dbReference type="ARBA" id="ARBA00047375"/>
    </source>
</evidence>
<feature type="transmembrane region" description="Helical" evidence="13">
    <location>
        <begin position="187"/>
        <end position="209"/>
    </location>
</feature>
<dbReference type="EMBL" id="CP031046">
    <property type="protein sequence ID" value="QDZ24364.1"/>
    <property type="molecule type" value="Genomic_DNA"/>
</dbReference>
<evidence type="ECO:0000256" key="9">
    <source>
        <dbReference type="ARBA" id="ARBA00023098"/>
    </source>
</evidence>
<dbReference type="EC" id="2.3.1.199" evidence="3"/>
<comment type="similarity">
    <text evidence="2">Belongs to the ELO family.</text>
</comment>